<protein>
    <submittedName>
        <fullName evidence="1">Uncharacterized protein</fullName>
    </submittedName>
</protein>
<evidence type="ECO:0000313" key="1">
    <source>
        <dbReference type="EMBL" id="AUX20140.1"/>
    </source>
</evidence>
<sequence length="61" mass="6386">MSGAQNDRQEIPRMAAAARAIGNDALARALLARLRQDLFSVAPRPAGGVFLGALAPAMRGR</sequence>
<dbReference type="EMBL" id="CP012670">
    <property type="protein sequence ID" value="AUX20140.1"/>
    <property type="molecule type" value="Genomic_DNA"/>
</dbReference>
<gene>
    <name evidence="1" type="ORF">SOCEGT47_006040</name>
</gene>
<proteinExistence type="predicted"/>
<organism evidence="1 2">
    <name type="scientific">Sorangium cellulosum</name>
    <name type="common">Polyangium cellulosum</name>
    <dbReference type="NCBI Taxonomy" id="56"/>
    <lineage>
        <taxon>Bacteria</taxon>
        <taxon>Pseudomonadati</taxon>
        <taxon>Myxococcota</taxon>
        <taxon>Polyangia</taxon>
        <taxon>Polyangiales</taxon>
        <taxon>Polyangiaceae</taxon>
        <taxon>Sorangium</taxon>
    </lineage>
</organism>
<dbReference type="Proteomes" id="UP000295781">
    <property type="component" value="Chromosome"/>
</dbReference>
<accession>A0A4P2PU98</accession>
<dbReference type="AlphaFoldDB" id="A0A4P2PU98"/>
<name>A0A4P2PU98_SORCE</name>
<evidence type="ECO:0000313" key="2">
    <source>
        <dbReference type="Proteomes" id="UP000295781"/>
    </source>
</evidence>
<reference evidence="1 2" key="1">
    <citation type="submission" date="2015-09" db="EMBL/GenBank/DDBJ databases">
        <title>Sorangium comparison.</title>
        <authorList>
            <person name="Zaburannyi N."/>
            <person name="Bunk B."/>
            <person name="Overmann J."/>
            <person name="Mueller R."/>
        </authorList>
    </citation>
    <scope>NUCLEOTIDE SEQUENCE [LARGE SCALE GENOMIC DNA]</scope>
    <source>
        <strain evidence="1 2">So ceGT47</strain>
    </source>
</reference>